<dbReference type="GO" id="GO:0051539">
    <property type="term" value="F:4 iron, 4 sulfur cluster binding"/>
    <property type="evidence" value="ECO:0007669"/>
    <property type="project" value="UniProtKB-KW"/>
</dbReference>
<dbReference type="Pfam" id="PF12838">
    <property type="entry name" value="Fer4_7"/>
    <property type="match status" value="1"/>
</dbReference>
<keyword evidence="1" id="KW-0004">4Fe-4S</keyword>
<evidence type="ECO:0000259" key="5">
    <source>
        <dbReference type="PROSITE" id="PS51379"/>
    </source>
</evidence>
<accession>A0A3B0U513</accession>
<dbReference type="InterPro" id="IPR050572">
    <property type="entry name" value="Fe-S_Ferredoxin"/>
</dbReference>
<evidence type="ECO:0000256" key="3">
    <source>
        <dbReference type="ARBA" id="ARBA00023004"/>
    </source>
</evidence>
<sequence length="76" mass="8151">MAKVRGAVVVDKEGCKGCGVCVEACPQGVLELNKEVNSRGYHYSYMKSPEACTGCSNCGVVCPDTCLTIYRVKVLE</sequence>
<name>A0A3B0U513_9ZZZZ</name>
<keyword evidence="2" id="KW-0479">Metal-binding</keyword>
<dbReference type="Gene3D" id="3.30.70.20">
    <property type="match status" value="1"/>
</dbReference>
<dbReference type="PANTHER" id="PTHR43687">
    <property type="entry name" value="ADENYLYLSULFATE REDUCTASE, BETA SUBUNIT"/>
    <property type="match status" value="1"/>
</dbReference>
<protein>
    <recommendedName>
        <fullName evidence="5">4Fe-4S ferredoxin-type domain-containing protein</fullName>
    </recommendedName>
</protein>
<gene>
    <name evidence="6" type="ORF">MNBD_BACTEROID01-760</name>
</gene>
<evidence type="ECO:0000256" key="4">
    <source>
        <dbReference type="ARBA" id="ARBA00023014"/>
    </source>
</evidence>
<dbReference type="InterPro" id="IPR017900">
    <property type="entry name" value="4Fe4S_Fe_S_CS"/>
</dbReference>
<keyword evidence="3" id="KW-0408">Iron</keyword>
<dbReference type="PROSITE" id="PS51379">
    <property type="entry name" value="4FE4S_FER_2"/>
    <property type="match status" value="2"/>
</dbReference>
<keyword evidence="4" id="KW-0411">Iron-sulfur</keyword>
<proteinExistence type="predicted"/>
<evidence type="ECO:0000256" key="1">
    <source>
        <dbReference type="ARBA" id="ARBA00022485"/>
    </source>
</evidence>
<dbReference type="EMBL" id="UOEP01000127">
    <property type="protein sequence ID" value="VAW20687.1"/>
    <property type="molecule type" value="Genomic_DNA"/>
</dbReference>
<dbReference type="PROSITE" id="PS00198">
    <property type="entry name" value="4FE4S_FER_1"/>
    <property type="match status" value="2"/>
</dbReference>
<dbReference type="InterPro" id="IPR017896">
    <property type="entry name" value="4Fe4S_Fe-S-bd"/>
</dbReference>
<feature type="domain" description="4Fe-4S ferredoxin-type" evidence="5">
    <location>
        <begin position="43"/>
        <end position="72"/>
    </location>
</feature>
<organism evidence="6">
    <name type="scientific">hydrothermal vent metagenome</name>
    <dbReference type="NCBI Taxonomy" id="652676"/>
    <lineage>
        <taxon>unclassified sequences</taxon>
        <taxon>metagenomes</taxon>
        <taxon>ecological metagenomes</taxon>
    </lineage>
</organism>
<reference evidence="6" key="1">
    <citation type="submission" date="2018-06" db="EMBL/GenBank/DDBJ databases">
        <authorList>
            <person name="Zhirakovskaya E."/>
        </authorList>
    </citation>
    <scope>NUCLEOTIDE SEQUENCE</scope>
</reference>
<feature type="domain" description="4Fe-4S ferredoxin-type" evidence="5">
    <location>
        <begin position="6"/>
        <end position="35"/>
    </location>
</feature>
<dbReference type="GO" id="GO:0046872">
    <property type="term" value="F:metal ion binding"/>
    <property type="evidence" value="ECO:0007669"/>
    <property type="project" value="UniProtKB-KW"/>
</dbReference>
<dbReference type="AlphaFoldDB" id="A0A3B0U513"/>
<dbReference type="PANTHER" id="PTHR43687:SF1">
    <property type="entry name" value="FERREDOXIN III"/>
    <property type="match status" value="1"/>
</dbReference>
<evidence type="ECO:0000256" key="2">
    <source>
        <dbReference type="ARBA" id="ARBA00022723"/>
    </source>
</evidence>
<dbReference type="SUPFAM" id="SSF54862">
    <property type="entry name" value="4Fe-4S ferredoxins"/>
    <property type="match status" value="1"/>
</dbReference>
<evidence type="ECO:0000313" key="6">
    <source>
        <dbReference type="EMBL" id="VAW20687.1"/>
    </source>
</evidence>